<keyword evidence="10" id="KW-1185">Reference proteome</keyword>
<dbReference type="InterPro" id="IPR041725">
    <property type="entry name" value="L-asparaginase_I"/>
</dbReference>
<proteinExistence type="inferred from homology"/>
<feature type="active site" description="O-isoaspartyl threonine intermediate" evidence="4">
    <location>
        <position position="58"/>
    </location>
</feature>
<evidence type="ECO:0000259" key="8">
    <source>
        <dbReference type="Pfam" id="PF00710"/>
    </source>
</evidence>
<dbReference type="PANTHER" id="PTHR11707:SF28">
    <property type="entry name" value="60 KDA LYSOPHOSPHOLIPASE"/>
    <property type="match status" value="1"/>
</dbReference>
<sequence>MRQTGAENWPSFSAEQVPPAPSGPILYTSYYTDGVGRRTDDLFSRRTRRVLVLYVGGTIGMGRSPAGVLEPCKGYLTQVVRGMGELQQRPEIAPFDIIEYDELLDSSDMRARDYLRIAGDVVRHHNEYDGFLVLHGTDTMHYTASALSFLLMNLAKPVIMTGSMVPLFEPYTDARRNMVIGLMLASNPSIREVCIFFNDCLLRGNCCTKLHHTFGAFCTPNFPPLGVVESTGFHLRKHLLLPQPCGPLRVVSDMQGSVVVFAMHVGCDIKPLLQQLLEDEPPAPTSPATQEESPTKNAEEQGECGTCRDDAKQKDAAAVVGSYDQGRRSATTITHPRPGKLIDAVLLEISGVGSTDSDVSLALRELAKVAKTNDIIVCVTTLEPYGSLSPAEIGRLHKISPDLIYVCMTTAAAEMKLIYLFGKGLSPDTVRKMMPRNLRGEVTPGESFESNL</sequence>
<feature type="binding site" evidence="5">
    <location>
        <position position="106"/>
    </location>
    <ligand>
        <name>substrate</name>
    </ligand>
</feature>
<evidence type="ECO:0000256" key="2">
    <source>
        <dbReference type="ARBA" id="ARBA00012920"/>
    </source>
</evidence>
<evidence type="ECO:0000256" key="1">
    <source>
        <dbReference type="ARBA" id="ARBA00010518"/>
    </source>
</evidence>
<dbReference type="Pfam" id="PF00710">
    <property type="entry name" value="Asparaginase"/>
    <property type="match status" value="1"/>
</dbReference>
<organism evidence="9 10">
    <name type="scientific">Trypanosoma rangeli SC58</name>
    <dbReference type="NCBI Taxonomy" id="429131"/>
    <lineage>
        <taxon>Eukaryota</taxon>
        <taxon>Discoba</taxon>
        <taxon>Euglenozoa</taxon>
        <taxon>Kinetoplastea</taxon>
        <taxon>Metakinetoplastina</taxon>
        <taxon>Trypanosomatida</taxon>
        <taxon>Trypanosomatidae</taxon>
        <taxon>Trypanosoma</taxon>
        <taxon>Herpetosoma</taxon>
    </lineage>
</organism>
<feature type="binding site" evidence="5">
    <location>
        <begin position="137"/>
        <end position="138"/>
    </location>
    <ligand>
        <name>substrate</name>
    </ligand>
</feature>
<dbReference type="SMART" id="SM00870">
    <property type="entry name" value="Asparaginase"/>
    <property type="match status" value="1"/>
</dbReference>
<dbReference type="EC" id="3.5.1.1" evidence="2"/>
<dbReference type="GO" id="GO:0004067">
    <property type="term" value="F:asparaginase activity"/>
    <property type="evidence" value="ECO:0007669"/>
    <property type="project" value="UniProtKB-UniRule"/>
</dbReference>
<dbReference type="InterPro" id="IPR027475">
    <property type="entry name" value="Asparaginase/glutaminase_AS2"/>
</dbReference>
<dbReference type="CDD" id="cd08963">
    <property type="entry name" value="L-asparaginase_I"/>
    <property type="match status" value="1"/>
</dbReference>
<comment type="similarity">
    <text evidence="1">Belongs to the asparaginase 1 family.</text>
</comment>
<protein>
    <recommendedName>
        <fullName evidence="2">asparaginase</fullName>
        <ecNumber evidence="2">3.5.1.1</ecNumber>
    </recommendedName>
</protein>
<name>A0A061JAA3_TRYRA</name>
<dbReference type="VEuPathDB" id="TriTrypDB:TRSC58_01243"/>
<dbReference type="InterPro" id="IPR037152">
    <property type="entry name" value="L-asparaginase_N_sf"/>
</dbReference>
<evidence type="ECO:0000256" key="3">
    <source>
        <dbReference type="ARBA" id="ARBA00049366"/>
    </source>
</evidence>
<dbReference type="Gene3D" id="3.40.50.1170">
    <property type="entry name" value="L-asparaginase, N-terminal domain"/>
    <property type="match status" value="1"/>
</dbReference>
<dbReference type="GO" id="GO:0009066">
    <property type="term" value="P:aspartate family amino acid metabolic process"/>
    <property type="evidence" value="ECO:0007669"/>
    <property type="project" value="UniProtKB-ARBA"/>
</dbReference>
<dbReference type="PRINTS" id="PR00139">
    <property type="entry name" value="ASNGLNASE"/>
</dbReference>
<dbReference type="OrthoDB" id="427002at2759"/>
<dbReference type="PIRSF" id="PIRSF500176">
    <property type="entry name" value="L_ASNase"/>
    <property type="match status" value="1"/>
</dbReference>
<evidence type="ECO:0000313" key="10">
    <source>
        <dbReference type="Proteomes" id="UP000031737"/>
    </source>
</evidence>
<accession>A0A061JAA3</accession>
<feature type="domain" description="L-asparaginase N-terminal" evidence="8">
    <location>
        <begin position="49"/>
        <end position="237"/>
    </location>
</feature>
<dbReference type="InterPro" id="IPR027474">
    <property type="entry name" value="L-asparaginase_N"/>
</dbReference>
<dbReference type="Proteomes" id="UP000031737">
    <property type="component" value="Unassembled WGS sequence"/>
</dbReference>
<comment type="catalytic activity">
    <reaction evidence="3">
        <text>L-asparagine + H2O = L-aspartate + NH4(+)</text>
        <dbReference type="Rhea" id="RHEA:21016"/>
        <dbReference type="ChEBI" id="CHEBI:15377"/>
        <dbReference type="ChEBI" id="CHEBI:28938"/>
        <dbReference type="ChEBI" id="CHEBI:29991"/>
        <dbReference type="ChEBI" id="CHEBI:58048"/>
        <dbReference type="EC" id="3.5.1.1"/>
    </reaction>
</comment>
<comment type="caution">
    <text evidence="9">The sequence shown here is derived from an EMBL/GenBank/DDBJ whole genome shotgun (WGS) entry which is preliminary data.</text>
</comment>
<dbReference type="SUPFAM" id="SSF53774">
    <property type="entry name" value="Glutaminase/Asparaginase"/>
    <property type="match status" value="1"/>
</dbReference>
<dbReference type="InterPro" id="IPR006034">
    <property type="entry name" value="Asparaginase/glutaminase-like"/>
</dbReference>
<dbReference type="PANTHER" id="PTHR11707">
    <property type="entry name" value="L-ASPARAGINASE"/>
    <property type="match status" value="1"/>
</dbReference>
<evidence type="ECO:0000256" key="6">
    <source>
        <dbReference type="PROSITE-ProRule" id="PRU10100"/>
    </source>
</evidence>
<dbReference type="FunFam" id="3.40.50.1170:FF:000001">
    <property type="entry name" value="L-asparaginase 2"/>
    <property type="match status" value="1"/>
</dbReference>
<dbReference type="SFLD" id="SFLDS00057">
    <property type="entry name" value="Glutaminase/Asparaginase"/>
    <property type="match status" value="1"/>
</dbReference>
<evidence type="ECO:0000313" key="9">
    <source>
        <dbReference type="EMBL" id="ESL11016.1"/>
    </source>
</evidence>
<evidence type="ECO:0000256" key="7">
    <source>
        <dbReference type="SAM" id="MobiDB-lite"/>
    </source>
</evidence>
<dbReference type="Gene3D" id="3.40.50.40">
    <property type="match status" value="1"/>
</dbReference>
<reference evidence="9 10" key="1">
    <citation type="submission" date="2013-07" db="EMBL/GenBank/DDBJ databases">
        <authorList>
            <person name="Stoco P.H."/>
            <person name="Wagner G."/>
            <person name="Gerber A."/>
            <person name="Zaha A."/>
            <person name="Thompson C."/>
            <person name="Bartholomeu D.C."/>
            <person name="Luckemeyer D.D."/>
            <person name="Bahia D."/>
            <person name="Loreto E."/>
            <person name="Prestes E.B."/>
            <person name="Lima F.M."/>
            <person name="Rodrigues-Luiz G."/>
            <person name="Vallejo G.A."/>
            <person name="Filho J.F."/>
            <person name="Monteiro K.M."/>
            <person name="Tyler K.M."/>
            <person name="de Almeida L.G."/>
            <person name="Ortiz M.F."/>
            <person name="Siervo M.A."/>
            <person name="de Moraes M.H."/>
            <person name="Cunha O.L."/>
            <person name="Mendonca-Neto R."/>
            <person name="Silva R."/>
            <person name="Teixeira S.M."/>
            <person name="Murta S.M."/>
            <person name="Sincero T.C."/>
            <person name="Mendes T.A."/>
            <person name="Urmenyi T.P."/>
            <person name="Silva V.G."/>
            <person name="da Rocha W.D."/>
            <person name="Andersson B."/>
            <person name="Romanha A.J."/>
            <person name="Steindel M."/>
            <person name="de Vasconcelos A.T."/>
            <person name="Grisard E.C."/>
        </authorList>
    </citation>
    <scope>NUCLEOTIDE SEQUENCE [LARGE SCALE GENOMIC DNA]</scope>
    <source>
        <strain evidence="9 10">SC58</strain>
    </source>
</reference>
<dbReference type="PIRSF" id="PIRSF001220">
    <property type="entry name" value="L-ASNase_gatD"/>
    <property type="match status" value="1"/>
</dbReference>
<evidence type="ECO:0000256" key="5">
    <source>
        <dbReference type="PIRSR" id="PIRSR001220-2"/>
    </source>
</evidence>
<dbReference type="PROSITE" id="PS51732">
    <property type="entry name" value="ASN_GLN_ASE_3"/>
    <property type="match status" value="1"/>
</dbReference>
<evidence type="ECO:0000256" key="4">
    <source>
        <dbReference type="PIRSR" id="PIRSR001220-1"/>
    </source>
</evidence>
<feature type="active site" evidence="6">
    <location>
        <position position="137"/>
    </location>
</feature>
<dbReference type="EMBL" id="AUPL01001243">
    <property type="protein sequence ID" value="ESL11016.1"/>
    <property type="molecule type" value="Genomic_DNA"/>
</dbReference>
<feature type="region of interest" description="Disordered" evidence="7">
    <location>
        <begin position="279"/>
        <end position="309"/>
    </location>
</feature>
<dbReference type="InterPro" id="IPR027473">
    <property type="entry name" value="L-asparaginase_C"/>
</dbReference>
<dbReference type="InterPro" id="IPR036152">
    <property type="entry name" value="Asp/glu_Ase-like_sf"/>
</dbReference>
<gene>
    <name evidence="9" type="ORF">TRSC58_01243</name>
</gene>
<dbReference type="AlphaFoldDB" id="A0A061JAA3"/>
<dbReference type="PROSITE" id="PS00917">
    <property type="entry name" value="ASN_GLN_ASE_2"/>
    <property type="match status" value="1"/>
</dbReference>